<accession>X1EYA2</accession>
<evidence type="ECO:0000313" key="1">
    <source>
        <dbReference type="EMBL" id="GAH37527.1"/>
    </source>
</evidence>
<dbReference type="AlphaFoldDB" id="X1EYA2"/>
<name>X1EYA2_9ZZZZ</name>
<sequence length="168" mass="18429">MAIERAGPVVGVADLEVKLDHGDHGLAALKALIDDVEAKLDKEPLAKKSGTTTILAATDFTTLQTIIEDTGTDARHIGDIFIDLNMNGDASAFHNRATPGDTLSYRIEVSFDGTNYEYIDEGTVIASATNKIGIVIKDFWAMSKWRLRMNVDVDRGEYKFAWMYGGQT</sequence>
<protein>
    <submittedName>
        <fullName evidence="1">Uncharacterized protein</fullName>
    </submittedName>
</protein>
<organism evidence="1">
    <name type="scientific">marine sediment metagenome</name>
    <dbReference type="NCBI Taxonomy" id="412755"/>
    <lineage>
        <taxon>unclassified sequences</taxon>
        <taxon>metagenomes</taxon>
        <taxon>ecological metagenomes</taxon>
    </lineage>
</organism>
<reference evidence="1" key="1">
    <citation type="journal article" date="2014" name="Front. Microbiol.">
        <title>High frequency of phylogenetically diverse reductive dehalogenase-homologous genes in deep subseafloor sedimentary metagenomes.</title>
        <authorList>
            <person name="Kawai M."/>
            <person name="Futagami T."/>
            <person name="Toyoda A."/>
            <person name="Takaki Y."/>
            <person name="Nishi S."/>
            <person name="Hori S."/>
            <person name="Arai W."/>
            <person name="Tsubouchi T."/>
            <person name="Morono Y."/>
            <person name="Uchiyama I."/>
            <person name="Ito T."/>
            <person name="Fujiyama A."/>
            <person name="Inagaki F."/>
            <person name="Takami H."/>
        </authorList>
    </citation>
    <scope>NUCLEOTIDE SEQUENCE</scope>
    <source>
        <strain evidence="1">Expedition CK06-06</strain>
    </source>
</reference>
<comment type="caution">
    <text evidence="1">The sequence shown here is derived from an EMBL/GenBank/DDBJ whole genome shotgun (WGS) entry which is preliminary data.</text>
</comment>
<dbReference type="EMBL" id="BARU01010806">
    <property type="protein sequence ID" value="GAH37527.1"/>
    <property type="molecule type" value="Genomic_DNA"/>
</dbReference>
<gene>
    <name evidence="1" type="ORF">S03H2_20494</name>
</gene>
<proteinExistence type="predicted"/>